<feature type="compositionally biased region" description="Basic and acidic residues" evidence="1">
    <location>
        <begin position="105"/>
        <end position="115"/>
    </location>
</feature>
<evidence type="ECO:0000313" key="3">
    <source>
        <dbReference type="Proteomes" id="UP001433268"/>
    </source>
</evidence>
<accession>A0ABR1WBN8</accession>
<evidence type="ECO:0000313" key="2">
    <source>
        <dbReference type="EMBL" id="KAK8080921.1"/>
    </source>
</evidence>
<protein>
    <submittedName>
        <fullName evidence="2">Uncharacterized protein</fullName>
    </submittedName>
</protein>
<dbReference type="GeneID" id="92046114"/>
<keyword evidence="3" id="KW-1185">Reference proteome</keyword>
<proteinExistence type="predicted"/>
<reference evidence="2 3" key="1">
    <citation type="submission" date="2023-01" db="EMBL/GenBank/DDBJ databases">
        <title>Analysis of 21 Apiospora genomes using comparative genomics revels a genus with tremendous synthesis potential of carbohydrate active enzymes and secondary metabolites.</title>
        <authorList>
            <person name="Sorensen T."/>
        </authorList>
    </citation>
    <scope>NUCLEOTIDE SEQUENCE [LARGE SCALE GENOMIC DNA]</scope>
    <source>
        <strain evidence="2 3">CBS 114990</strain>
    </source>
</reference>
<evidence type="ECO:0000256" key="1">
    <source>
        <dbReference type="SAM" id="MobiDB-lite"/>
    </source>
</evidence>
<sequence>MFRLIDWFANLGRNVESARQFPPTERVNRPFTRVQCAAFFARFVSLGTPAETDASVLVMLWETVVEREIRQRIDQIRRVSQTLQMLEDQLDAELKSSIRAEFEKAGDETVKKHSQEQAGGETVKKPSQEHAAPR</sequence>
<dbReference type="EMBL" id="JAQQWN010000006">
    <property type="protein sequence ID" value="KAK8080921.1"/>
    <property type="molecule type" value="Genomic_DNA"/>
</dbReference>
<gene>
    <name evidence="2" type="ORF">PG997_008739</name>
</gene>
<dbReference type="Proteomes" id="UP001433268">
    <property type="component" value="Unassembled WGS sequence"/>
</dbReference>
<name>A0ABR1WBN8_9PEZI</name>
<comment type="caution">
    <text evidence="2">The sequence shown here is derived from an EMBL/GenBank/DDBJ whole genome shotgun (WGS) entry which is preliminary data.</text>
</comment>
<feature type="region of interest" description="Disordered" evidence="1">
    <location>
        <begin position="105"/>
        <end position="134"/>
    </location>
</feature>
<organism evidence="2 3">
    <name type="scientific">Apiospora hydei</name>
    <dbReference type="NCBI Taxonomy" id="1337664"/>
    <lineage>
        <taxon>Eukaryota</taxon>
        <taxon>Fungi</taxon>
        <taxon>Dikarya</taxon>
        <taxon>Ascomycota</taxon>
        <taxon>Pezizomycotina</taxon>
        <taxon>Sordariomycetes</taxon>
        <taxon>Xylariomycetidae</taxon>
        <taxon>Amphisphaeriales</taxon>
        <taxon>Apiosporaceae</taxon>
        <taxon>Apiospora</taxon>
    </lineage>
</organism>
<feature type="compositionally biased region" description="Basic and acidic residues" evidence="1">
    <location>
        <begin position="122"/>
        <end position="134"/>
    </location>
</feature>
<dbReference type="RefSeq" id="XP_066668396.1">
    <property type="nucleotide sequence ID" value="XM_066813054.1"/>
</dbReference>